<evidence type="ECO:0000313" key="3">
    <source>
        <dbReference type="EMBL" id="EPE31521.1"/>
    </source>
</evidence>
<dbReference type="STRING" id="1116229.S3DHK5"/>
<dbReference type="Proteomes" id="UP000016922">
    <property type="component" value="Unassembled WGS sequence"/>
</dbReference>
<dbReference type="EMBL" id="KE145361">
    <property type="protein sequence ID" value="EPE31521.1"/>
    <property type="molecule type" value="Genomic_DNA"/>
</dbReference>
<dbReference type="InterPro" id="IPR051477">
    <property type="entry name" value="Expansin_CellWall"/>
</dbReference>
<evidence type="ECO:0000256" key="1">
    <source>
        <dbReference type="ARBA" id="ARBA00022729"/>
    </source>
</evidence>
<organism evidence="3 4">
    <name type="scientific">Glarea lozoyensis (strain ATCC 20868 / MF5171)</name>
    <dbReference type="NCBI Taxonomy" id="1116229"/>
    <lineage>
        <taxon>Eukaryota</taxon>
        <taxon>Fungi</taxon>
        <taxon>Dikarya</taxon>
        <taxon>Ascomycota</taxon>
        <taxon>Pezizomycotina</taxon>
        <taxon>Leotiomycetes</taxon>
        <taxon>Helotiales</taxon>
        <taxon>Helotiaceae</taxon>
        <taxon>Glarea</taxon>
    </lineage>
</organism>
<dbReference type="eggNOG" id="ENOG502S6X4">
    <property type="taxonomic scope" value="Eukaryota"/>
</dbReference>
<evidence type="ECO:0000256" key="2">
    <source>
        <dbReference type="SAM" id="SignalP"/>
    </source>
</evidence>
<evidence type="ECO:0000313" key="4">
    <source>
        <dbReference type="Proteomes" id="UP000016922"/>
    </source>
</evidence>
<dbReference type="PANTHER" id="PTHR31836:SF25">
    <property type="entry name" value="RLPA-LIKE PROTEIN DOUBLE-PSI BETA-BARREL DOMAIN-CONTAINING PROTEIN"/>
    <property type="match status" value="1"/>
</dbReference>
<accession>S3DHK5</accession>
<dbReference type="InterPro" id="IPR036908">
    <property type="entry name" value="RlpA-like_sf"/>
</dbReference>
<dbReference type="OMA" id="CASDHID"/>
<dbReference type="KEGG" id="glz:GLAREA_12277"/>
<reference evidence="3 4" key="1">
    <citation type="journal article" date="2013" name="BMC Genomics">
        <title>Genomics-driven discovery of the pneumocandin biosynthetic gene cluster in the fungus Glarea lozoyensis.</title>
        <authorList>
            <person name="Chen L."/>
            <person name="Yue Q."/>
            <person name="Zhang X."/>
            <person name="Xiang M."/>
            <person name="Wang C."/>
            <person name="Li S."/>
            <person name="Che Y."/>
            <person name="Ortiz-Lopez F.J."/>
            <person name="Bills G.F."/>
            <person name="Liu X."/>
            <person name="An Z."/>
        </authorList>
    </citation>
    <scope>NUCLEOTIDE SEQUENCE [LARGE SCALE GENOMIC DNA]</scope>
    <source>
        <strain evidence="4">ATCC 20868 / MF5171</strain>
    </source>
</reference>
<feature type="chain" id="PRO_5004508558" evidence="2">
    <location>
        <begin position="20"/>
        <end position="126"/>
    </location>
</feature>
<feature type="signal peptide" evidence="2">
    <location>
        <begin position="1"/>
        <end position="19"/>
    </location>
</feature>
<dbReference type="HOGENOM" id="CLU_047639_6_0_1"/>
<dbReference type="SUPFAM" id="SSF50685">
    <property type="entry name" value="Barwin-like endoglucanases"/>
    <property type="match status" value="1"/>
</dbReference>
<dbReference type="AlphaFoldDB" id="S3DHK5"/>
<dbReference type="PANTHER" id="PTHR31836">
    <property type="match status" value="1"/>
</dbReference>
<dbReference type="OrthoDB" id="623670at2759"/>
<proteinExistence type="predicted"/>
<name>S3DHK5_GLAL2</name>
<sequence>MQFLTPTILLTLLTTLAAAAPGTTPNLPRALVSGTATWYNQNGEFGSCGEVHSDSEILCAVPPSRISGKCGHTCVLNANGHTLRGRVVHTCVFCSATQIDLSVGAFKVLSNNNLAVGTISLTWQVY</sequence>
<dbReference type="Gene3D" id="2.40.40.10">
    <property type="entry name" value="RlpA-like domain"/>
    <property type="match status" value="1"/>
</dbReference>
<keyword evidence="4" id="KW-1185">Reference proteome</keyword>
<gene>
    <name evidence="3" type="ORF">GLAREA_12277</name>
</gene>
<dbReference type="GeneID" id="19471318"/>
<dbReference type="RefSeq" id="XP_008081250.1">
    <property type="nucleotide sequence ID" value="XM_008083059.1"/>
</dbReference>
<dbReference type="CDD" id="cd22191">
    <property type="entry name" value="DPBB_RlpA_EXP_N-like"/>
    <property type="match status" value="1"/>
</dbReference>
<protein>
    <submittedName>
        <fullName evidence="3">Barwin-like endoglucanase</fullName>
    </submittedName>
</protein>
<keyword evidence="1 2" id="KW-0732">Signal</keyword>